<keyword evidence="6" id="KW-1185">Reference proteome</keyword>
<dbReference type="GO" id="GO:0042597">
    <property type="term" value="C:periplasmic space"/>
    <property type="evidence" value="ECO:0007669"/>
    <property type="project" value="UniProtKB-SubCell"/>
</dbReference>
<keyword evidence="4" id="KW-0732">Signal</keyword>
<gene>
    <name evidence="5" type="ORF">JCR33_11720</name>
</gene>
<dbReference type="InterPro" id="IPR006059">
    <property type="entry name" value="SBP"/>
</dbReference>
<evidence type="ECO:0000256" key="4">
    <source>
        <dbReference type="SAM" id="SignalP"/>
    </source>
</evidence>
<comment type="similarity">
    <text evidence="2">Belongs to the bacterial solute-binding protein 1 family.</text>
</comment>
<feature type="signal peptide" evidence="4">
    <location>
        <begin position="1"/>
        <end position="28"/>
    </location>
</feature>
<dbReference type="Proteomes" id="UP000609531">
    <property type="component" value="Unassembled WGS sequence"/>
</dbReference>
<sequence>MMRSRLTHPLKALGAAAALAALIAPAGAQTLTGAGDTGPVELNLVSCCKPTYFGPSVEQWNAKNPDIQIEQEVIPFAQLNDILESRIRAKDTTFDILILDPPRTASFAARRFVLDLTDVLGEKLAKTTNAESLEAVTYRDHLYAVPVFNSTQILIYNPEMLKEAGVEPPSIDPAERATWQEIIEKAKTVKEALDLPYGIAFSQGHTFYQLQPIIMSAGGGVGLTGDNMLTPEVNGDAWKEAMGWYGSLYADGLAPRGVPFPQMDALYTSGQLPFLATTTDRVREFQNQGVPFAVAAFPYMEGGEAYTPCDSFALAVNPFGQHQAQAVEFLTWLGTTEEGGFAAAAQSPNVPANLLVMNKVSDEMEAASDNLDGLKELIEYETDKTCAHRPASVGYVQFETEFLQANMDIINGADASSRLDQMQSQLEVALSRIR</sequence>
<evidence type="ECO:0000256" key="1">
    <source>
        <dbReference type="ARBA" id="ARBA00004418"/>
    </source>
</evidence>
<dbReference type="Gene3D" id="3.40.190.10">
    <property type="entry name" value="Periplasmic binding protein-like II"/>
    <property type="match status" value="1"/>
</dbReference>
<protein>
    <submittedName>
        <fullName evidence="5">Sugar ABC transporter substrate-binding protein</fullName>
    </submittedName>
</protein>
<dbReference type="PANTHER" id="PTHR43649:SF30">
    <property type="entry name" value="ABC TRANSPORTER SUBSTRATE-BINDING PROTEIN"/>
    <property type="match status" value="1"/>
</dbReference>
<feature type="chain" id="PRO_5036866876" evidence="4">
    <location>
        <begin position="29"/>
        <end position="434"/>
    </location>
</feature>
<name>A0A934IPS4_9HYPH</name>
<proteinExistence type="inferred from homology"/>
<dbReference type="SUPFAM" id="SSF53850">
    <property type="entry name" value="Periplasmic binding protein-like II"/>
    <property type="match status" value="1"/>
</dbReference>
<organism evidence="5 6">
    <name type="scientific">Acuticoccus mangrovi</name>
    <dbReference type="NCBI Taxonomy" id="2796142"/>
    <lineage>
        <taxon>Bacteria</taxon>
        <taxon>Pseudomonadati</taxon>
        <taxon>Pseudomonadota</taxon>
        <taxon>Alphaproteobacteria</taxon>
        <taxon>Hyphomicrobiales</taxon>
        <taxon>Amorphaceae</taxon>
        <taxon>Acuticoccus</taxon>
    </lineage>
</organism>
<dbReference type="PANTHER" id="PTHR43649">
    <property type="entry name" value="ARABINOSE-BINDING PROTEIN-RELATED"/>
    <property type="match status" value="1"/>
</dbReference>
<dbReference type="EMBL" id="JAEKJA010000008">
    <property type="protein sequence ID" value="MBJ3776363.1"/>
    <property type="molecule type" value="Genomic_DNA"/>
</dbReference>
<evidence type="ECO:0000313" key="5">
    <source>
        <dbReference type="EMBL" id="MBJ3776363.1"/>
    </source>
</evidence>
<dbReference type="Pfam" id="PF01547">
    <property type="entry name" value="SBP_bac_1"/>
    <property type="match status" value="1"/>
</dbReference>
<reference evidence="5" key="1">
    <citation type="submission" date="2020-12" db="EMBL/GenBank/DDBJ databases">
        <title>Bacterial taxonomy.</title>
        <authorList>
            <person name="Pan X."/>
        </authorList>
    </citation>
    <scope>NUCLEOTIDE SEQUENCE</scope>
    <source>
        <strain evidence="5">B2012</strain>
    </source>
</reference>
<dbReference type="CDD" id="cd13585">
    <property type="entry name" value="PBP2_TMBP_like"/>
    <property type="match status" value="1"/>
</dbReference>
<dbReference type="RefSeq" id="WP_198882265.1">
    <property type="nucleotide sequence ID" value="NZ_JAEKJA010000008.1"/>
</dbReference>
<comment type="subcellular location">
    <subcellularLocation>
        <location evidence="1">Periplasm</location>
    </subcellularLocation>
</comment>
<comment type="caution">
    <text evidence="5">The sequence shown here is derived from an EMBL/GenBank/DDBJ whole genome shotgun (WGS) entry which is preliminary data.</text>
</comment>
<dbReference type="InterPro" id="IPR050490">
    <property type="entry name" value="Bact_solute-bd_prot1"/>
</dbReference>
<dbReference type="AlphaFoldDB" id="A0A934IPS4"/>
<evidence type="ECO:0000256" key="3">
    <source>
        <dbReference type="ARBA" id="ARBA00022764"/>
    </source>
</evidence>
<evidence type="ECO:0000313" key="6">
    <source>
        <dbReference type="Proteomes" id="UP000609531"/>
    </source>
</evidence>
<evidence type="ECO:0000256" key="2">
    <source>
        <dbReference type="ARBA" id="ARBA00008520"/>
    </source>
</evidence>
<accession>A0A934IPS4</accession>
<keyword evidence="3" id="KW-0574">Periplasm</keyword>